<dbReference type="InterPro" id="IPR036864">
    <property type="entry name" value="Zn2-C6_fun-type_DNA-bd_sf"/>
</dbReference>
<dbReference type="GO" id="GO:0003677">
    <property type="term" value="F:DNA binding"/>
    <property type="evidence" value="ECO:0007669"/>
    <property type="project" value="UniProtKB-KW"/>
</dbReference>
<dbReference type="PANTHER" id="PTHR47338:SF3">
    <property type="entry name" value="C6 FINGER DOMAIN TRANSCRIPTION FACTOR DBAA-RELATED"/>
    <property type="match status" value="1"/>
</dbReference>
<dbReference type="Proteomes" id="UP000738349">
    <property type="component" value="Unassembled WGS sequence"/>
</dbReference>
<evidence type="ECO:0000256" key="5">
    <source>
        <dbReference type="ARBA" id="ARBA00023163"/>
    </source>
</evidence>
<dbReference type="PROSITE" id="PS00463">
    <property type="entry name" value="ZN2_CY6_FUNGAL_1"/>
    <property type="match status" value="1"/>
</dbReference>
<feature type="domain" description="Zn(2)-C6 fungal-type" evidence="7">
    <location>
        <begin position="12"/>
        <end position="42"/>
    </location>
</feature>
<reference evidence="8" key="1">
    <citation type="journal article" date="2021" name="Nat. Commun.">
        <title>Genetic determinants of endophytism in the Arabidopsis root mycobiome.</title>
        <authorList>
            <person name="Mesny F."/>
            <person name="Miyauchi S."/>
            <person name="Thiergart T."/>
            <person name="Pickel B."/>
            <person name="Atanasova L."/>
            <person name="Karlsson M."/>
            <person name="Huettel B."/>
            <person name="Barry K.W."/>
            <person name="Haridas S."/>
            <person name="Chen C."/>
            <person name="Bauer D."/>
            <person name="Andreopoulos W."/>
            <person name="Pangilinan J."/>
            <person name="LaButti K."/>
            <person name="Riley R."/>
            <person name="Lipzen A."/>
            <person name="Clum A."/>
            <person name="Drula E."/>
            <person name="Henrissat B."/>
            <person name="Kohler A."/>
            <person name="Grigoriev I.V."/>
            <person name="Martin F.M."/>
            <person name="Hacquard S."/>
        </authorList>
    </citation>
    <scope>NUCLEOTIDE SEQUENCE</scope>
    <source>
        <strain evidence="8">MPI-CAGE-AT-0147</strain>
    </source>
</reference>
<dbReference type="PANTHER" id="PTHR47338">
    <property type="entry name" value="ZN(II)2CYS6 TRANSCRIPTION FACTOR (EUROFUNG)-RELATED"/>
    <property type="match status" value="1"/>
</dbReference>
<evidence type="ECO:0000313" key="8">
    <source>
        <dbReference type="EMBL" id="KAH7133938.1"/>
    </source>
</evidence>
<keyword evidence="5" id="KW-0804">Transcription</keyword>
<dbReference type="Pfam" id="PF04082">
    <property type="entry name" value="Fungal_trans"/>
    <property type="match status" value="1"/>
</dbReference>
<protein>
    <recommendedName>
        <fullName evidence="7">Zn(2)-C6 fungal-type domain-containing protein</fullName>
    </recommendedName>
</protein>
<dbReference type="InterPro" id="IPR050815">
    <property type="entry name" value="TF_fung"/>
</dbReference>
<gene>
    <name evidence="8" type="ORF">EDB81DRAFT_727444</name>
</gene>
<evidence type="ECO:0000259" key="7">
    <source>
        <dbReference type="PROSITE" id="PS50048"/>
    </source>
</evidence>
<evidence type="ECO:0000256" key="4">
    <source>
        <dbReference type="ARBA" id="ARBA00023125"/>
    </source>
</evidence>
<dbReference type="GO" id="GO:0006351">
    <property type="term" value="P:DNA-templated transcription"/>
    <property type="evidence" value="ECO:0007669"/>
    <property type="project" value="InterPro"/>
</dbReference>
<comment type="caution">
    <text evidence="8">The sequence shown here is derived from an EMBL/GenBank/DDBJ whole genome shotgun (WGS) entry which is preliminary data.</text>
</comment>
<comment type="subcellular location">
    <subcellularLocation>
        <location evidence="1">Nucleus</location>
    </subcellularLocation>
</comment>
<dbReference type="EMBL" id="JAGMUV010000015">
    <property type="protein sequence ID" value="KAH7133938.1"/>
    <property type="molecule type" value="Genomic_DNA"/>
</dbReference>
<keyword evidence="2" id="KW-0479">Metal-binding</keyword>
<evidence type="ECO:0000256" key="1">
    <source>
        <dbReference type="ARBA" id="ARBA00004123"/>
    </source>
</evidence>
<accession>A0A9P9ISR6</accession>
<dbReference type="Gene3D" id="4.10.240.10">
    <property type="entry name" value="Zn(2)-C6 fungal-type DNA-binding domain"/>
    <property type="match status" value="1"/>
</dbReference>
<keyword evidence="9" id="KW-1185">Reference proteome</keyword>
<evidence type="ECO:0000313" key="9">
    <source>
        <dbReference type="Proteomes" id="UP000738349"/>
    </source>
</evidence>
<dbReference type="InterPro" id="IPR007219">
    <property type="entry name" value="XnlR_reg_dom"/>
</dbReference>
<dbReference type="PROSITE" id="PS50048">
    <property type="entry name" value="ZN2_CY6_FUNGAL_2"/>
    <property type="match status" value="1"/>
</dbReference>
<dbReference type="InterPro" id="IPR001138">
    <property type="entry name" value="Zn2Cys6_DnaBD"/>
</dbReference>
<organism evidence="8 9">
    <name type="scientific">Dactylonectria macrodidyma</name>
    <dbReference type="NCBI Taxonomy" id="307937"/>
    <lineage>
        <taxon>Eukaryota</taxon>
        <taxon>Fungi</taxon>
        <taxon>Dikarya</taxon>
        <taxon>Ascomycota</taxon>
        <taxon>Pezizomycotina</taxon>
        <taxon>Sordariomycetes</taxon>
        <taxon>Hypocreomycetidae</taxon>
        <taxon>Hypocreales</taxon>
        <taxon>Nectriaceae</taxon>
        <taxon>Dactylonectria</taxon>
    </lineage>
</organism>
<dbReference type="SMART" id="SM00066">
    <property type="entry name" value="GAL4"/>
    <property type="match status" value="1"/>
</dbReference>
<keyword evidence="6" id="KW-0539">Nucleus</keyword>
<dbReference type="CDD" id="cd12148">
    <property type="entry name" value="fungal_TF_MHR"/>
    <property type="match status" value="1"/>
</dbReference>
<dbReference type="GO" id="GO:0008270">
    <property type="term" value="F:zinc ion binding"/>
    <property type="evidence" value="ECO:0007669"/>
    <property type="project" value="InterPro"/>
</dbReference>
<name>A0A9P9ISR6_9HYPO</name>
<dbReference type="GO" id="GO:0005634">
    <property type="term" value="C:nucleus"/>
    <property type="evidence" value="ECO:0007669"/>
    <property type="project" value="UniProtKB-SubCell"/>
</dbReference>
<keyword evidence="3" id="KW-0805">Transcription regulation</keyword>
<evidence type="ECO:0000256" key="6">
    <source>
        <dbReference type="ARBA" id="ARBA00023242"/>
    </source>
</evidence>
<keyword evidence="4" id="KW-0238">DNA-binding</keyword>
<dbReference type="GO" id="GO:0000981">
    <property type="term" value="F:DNA-binding transcription factor activity, RNA polymerase II-specific"/>
    <property type="evidence" value="ECO:0007669"/>
    <property type="project" value="InterPro"/>
</dbReference>
<sequence>MATTHRQQAGLACEECRRRKSKCDRVRPCCGGCSELGADCFFVEDRPKRGPKKGQLRALRSRIATLEQQLALQAGPEPADVGSYSDPAIAIAFQEIDYNTHTGVSQLDWVDKSCEMADASIAAGWQHTALILHETLDSSGPLIEDSFKMLDPLRISPLTEIDLDQLYFERIHPMAPMIHKRRYYSWANQETISPARRCLRSAMRTIASAMSSQLRSLSEAFYAETYRMLEELEGGELSLPWTKGEVRIEQIQAWLLLAYYEFLSTQRHQSLMTVERVLRLVQLSRLYSVDTAHIPTAHEPSLQDTTSSSDAPDETFAMTEEKRRTFWLVFCTDRLFSPCSKAALILSEEIISTRLPAPESNFQDSRQIEMNFLAETINDGCSGPHSWFADFVQLTALYGRCMIHRRMGLATASIEKESRSFWVRHDWLAAAAEEQAGRFQERVPASSGFVDYDPIQVVCRMLPQNIVIYLGNTNDMVQWKTEDQQLKALEYEQKASRAAVDIADIAKSISNLSCFKAHPFLVEGLFSAGTFLTTHPGPAGVASSNEMWEAGIRKVGETLAYLAKAQRVAQEALDKLKLGVPDDNF</sequence>
<dbReference type="OrthoDB" id="3037908at2759"/>
<dbReference type="SUPFAM" id="SSF57701">
    <property type="entry name" value="Zn2/Cys6 DNA-binding domain"/>
    <property type="match status" value="1"/>
</dbReference>
<dbReference type="Pfam" id="PF00172">
    <property type="entry name" value="Zn_clus"/>
    <property type="match status" value="1"/>
</dbReference>
<evidence type="ECO:0000256" key="3">
    <source>
        <dbReference type="ARBA" id="ARBA00023015"/>
    </source>
</evidence>
<evidence type="ECO:0000256" key="2">
    <source>
        <dbReference type="ARBA" id="ARBA00022723"/>
    </source>
</evidence>
<proteinExistence type="predicted"/>
<dbReference type="AlphaFoldDB" id="A0A9P9ISR6"/>
<dbReference type="CDD" id="cd00067">
    <property type="entry name" value="GAL4"/>
    <property type="match status" value="1"/>
</dbReference>